<evidence type="ECO:0000313" key="3">
    <source>
        <dbReference type="Proteomes" id="UP001595840"/>
    </source>
</evidence>
<evidence type="ECO:0008006" key="4">
    <source>
        <dbReference type="Google" id="ProtNLM"/>
    </source>
</evidence>
<dbReference type="PIRSF" id="PIRSF031679">
    <property type="entry name" value="Mtase_Alr7345_prd"/>
    <property type="match status" value="1"/>
</dbReference>
<feature type="chain" id="PRO_5045456262" description="Methyltransferase" evidence="1">
    <location>
        <begin position="29"/>
        <end position="256"/>
    </location>
</feature>
<name>A0ABV8V7P4_9GAMM</name>
<keyword evidence="1" id="KW-0732">Signal</keyword>
<feature type="signal peptide" evidence="1">
    <location>
        <begin position="1"/>
        <end position="28"/>
    </location>
</feature>
<reference evidence="3" key="1">
    <citation type="journal article" date="2019" name="Int. J. Syst. Evol. Microbiol.">
        <title>The Global Catalogue of Microorganisms (GCM) 10K type strain sequencing project: providing services to taxonomists for standard genome sequencing and annotation.</title>
        <authorList>
            <consortium name="The Broad Institute Genomics Platform"/>
            <consortium name="The Broad Institute Genome Sequencing Center for Infectious Disease"/>
            <person name="Wu L."/>
            <person name="Ma J."/>
        </authorList>
    </citation>
    <scope>NUCLEOTIDE SEQUENCE [LARGE SCALE GENOMIC DNA]</scope>
    <source>
        <strain evidence="3">CECT 8570</strain>
    </source>
</reference>
<dbReference type="EMBL" id="JBHSCX010000020">
    <property type="protein sequence ID" value="MFC4363509.1"/>
    <property type="molecule type" value="Genomic_DNA"/>
</dbReference>
<dbReference type="Proteomes" id="UP001595840">
    <property type="component" value="Unassembled WGS sequence"/>
</dbReference>
<organism evidence="2 3">
    <name type="scientific">Simiduia curdlanivorans</name>
    <dbReference type="NCBI Taxonomy" id="1492769"/>
    <lineage>
        <taxon>Bacteria</taxon>
        <taxon>Pseudomonadati</taxon>
        <taxon>Pseudomonadota</taxon>
        <taxon>Gammaproteobacteria</taxon>
        <taxon>Cellvibrionales</taxon>
        <taxon>Cellvibrionaceae</taxon>
        <taxon>Simiduia</taxon>
    </lineage>
</organism>
<evidence type="ECO:0000256" key="1">
    <source>
        <dbReference type="SAM" id="SignalP"/>
    </source>
</evidence>
<comment type="caution">
    <text evidence="2">The sequence shown here is derived from an EMBL/GenBank/DDBJ whole genome shotgun (WGS) entry which is preliminary data.</text>
</comment>
<dbReference type="Gene3D" id="3.40.50.150">
    <property type="entry name" value="Vaccinia Virus protein VP39"/>
    <property type="match status" value="1"/>
</dbReference>
<dbReference type="InterPro" id="IPR016980">
    <property type="entry name" value="S-AdoMet-dep_MeTrfase_Alr7345"/>
</dbReference>
<dbReference type="InterPro" id="IPR029063">
    <property type="entry name" value="SAM-dependent_MTases_sf"/>
</dbReference>
<proteinExistence type="predicted"/>
<evidence type="ECO:0000313" key="2">
    <source>
        <dbReference type="EMBL" id="MFC4363509.1"/>
    </source>
</evidence>
<keyword evidence="3" id="KW-1185">Reference proteome</keyword>
<accession>A0ABV8V7P4</accession>
<dbReference type="SUPFAM" id="SSF53335">
    <property type="entry name" value="S-adenosyl-L-methionine-dependent methyltransferases"/>
    <property type="match status" value="1"/>
</dbReference>
<protein>
    <recommendedName>
        <fullName evidence="4">Methyltransferase</fullName>
    </recommendedName>
</protein>
<gene>
    <name evidence="2" type="ORF">ACFOX3_14435</name>
</gene>
<sequence>MKSLPRIQTAVVALGLVVSLLFSASSFADASAVQKLLSSPDRSEADRARDQRDKTAELIAFFNVSKGDKVVDVFAGGGYWSEVFAAAVGQSGQVLVHNNEAYKKFVGPNVHLRFQDKPLPQIALYDREVTDLGLAEASQNVIYMGMSFHDLYFVDAESWPAIDSDAFIAQLHAALVDGGRLIIVDHAAKAGTGAAAAQDLHRIEKDFVIQTLEARGFRLAEQSALLANATDSLEASVFDKSVRGQTNRFILVFVKG</sequence>
<dbReference type="RefSeq" id="WP_290261377.1">
    <property type="nucleotide sequence ID" value="NZ_JAUFQG010000004.1"/>
</dbReference>